<evidence type="ECO:0000256" key="1">
    <source>
        <dbReference type="ARBA" id="ARBA00004496"/>
    </source>
</evidence>
<gene>
    <name evidence="5" type="ORF">BMF94_2836</name>
</gene>
<evidence type="ECO:0000259" key="4">
    <source>
        <dbReference type="Pfam" id="PF11701"/>
    </source>
</evidence>
<dbReference type="SUPFAM" id="SSF48371">
    <property type="entry name" value="ARM repeat"/>
    <property type="match status" value="1"/>
</dbReference>
<evidence type="ECO:0000256" key="3">
    <source>
        <dbReference type="SAM" id="MobiDB-lite"/>
    </source>
</evidence>
<feature type="compositionally biased region" description="Low complexity" evidence="3">
    <location>
        <begin position="119"/>
        <end position="134"/>
    </location>
</feature>
<protein>
    <recommendedName>
        <fullName evidence="4">UNC-45/Cro1/She4 central domain-containing protein</fullName>
    </recommendedName>
</protein>
<dbReference type="InterPro" id="IPR011989">
    <property type="entry name" value="ARM-like"/>
</dbReference>
<dbReference type="STRING" id="741276.A0A2S5BB68"/>
<evidence type="ECO:0000256" key="2">
    <source>
        <dbReference type="ARBA" id="ARBA00022490"/>
    </source>
</evidence>
<comment type="subcellular location">
    <subcellularLocation>
        <location evidence="1">Cytoplasm</location>
    </subcellularLocation>
</comment>
<dbReference type="Proteomes" id="UP000237144">
    <property type="component" value="Unassembled WGS sequence"/>
</dbReference>
<proteinExistence type="predicted"/>
<feature type="region of interest" description="Disordered" evidence="3">
    <location>
        <begin position="119"/>
        <end position="139"/>
    </location>
</feature>
<evidence type="ECO:0000313" key="5">
    <source>
        <dbReference type="EMBL" id="POY74025.1"/>
    </source>
</evidence>
<comment type="caution">
    <text evidence="5">The sequence shown here is derived from an EMBL/GenBank/DDBJ whole genome shotgun (WGS) entry which is preliminary data.</text>
</comment>
<dbReference type="Gene3D" id="1.25.10.10">
    <property type="entry name" value="Leucine-rich Repeat Variant"/>
    <property type="match status" value="1"/>
</dbReference>
<evidence type="ECO:0000313" key="6">
    <source>
        <dbReference type="Proteomes" id="UP000237144"/>
    </source>
</evidence>
<dbReference type="PANTHER" id="PTHR45994:SF1">
    <property type="entry name" value="FI21225P1"/>
    <property type="match status" value="1"/>
</dbReference>
<sequence length="693" mass="73000">MSANSAAGSTSAASEPLKLLLARAEAVELSHKDIELVSRSLLAAGEEHALALAVLARTLTSNRSPASSSPVKVQLARLLSGTDSADLVEGFRLCTCIFQVAPDAAAALVKDPEVSSPLQEAIETTSAASSSGSTKGKEKQGQATLELVELLSVAAANPSVRPIVDQAASSWLEDLLGLDEDRLVQPDARRLAATAGCATVKLRLGREAAAATGIPAQKQPSRWSSESIAKRLVDLVRISTASEKVDPVLPPVLEGLAFLTLTPSPKIKAIASEDGFLRHLFAFEIPSSSSTASPRPAAGAALDYAIATLLDQLTRYPEAKSSMAEARQVEQLKRFAAAAGREDEEFAYESSLAVEERVVRIARLQPVPTLRRLCTSPSIQTRRAAASVLHSLVTPQKLRGEMLQAGVARLFLSLIRHLPTPYMASEDIDAVQGLAKLLITANPLLVLGPKPDSPLLLEAAYDLTLPLASPGDGSAGAGLLARFECLMALTNVASVDPNMADSLARMKLRDRPETLVLGAIEEQLLSSNSMVCRAATELICNLAASDAGIEYFEPSASNTGPASAETPSQRLHVLVALTSSPDTPTRAAAAGAFTSLVYSPQTAVALCQTESWRVALVSLLQDTDPGVRHRAYEVWRVIGSVVGQLPASERTQAAAAIGTEPTVRSRLEEALRTEKVDQLKEVAKAAVASVAAI</sequence>
<dbReference type="Pfam" id="PF11701">
    <property type="entry name" value="UNC45-central"/>
    <property type="match status" value="1"/>
</dbReference>
<feature type="domain" description="UNC-45/Cro1/She4 central" evidence="4">
    <location>
        <begin position="48"/>
        <end position="182"/>
    </location>
</feature>
<accession>A0A2S5BB68</accession>
<dbReference type="AlphaFoldDB" id="A0A2S5BB68"/>
<dbReference type="OrthoDB" id="199930at2759"/>
<reference evidence="5 6" key="1">
    <citation type="journal article" date="2018" name="Front. Microbiol.">
        <title>Prospects for Fungal Bioremediation of Acidic Radioactive Waste Sites: Characterization and Genome Sequence of Rhodotorula taiwanensis MD1149.</title>
        <authorList>
            <person name="Tkavc R."/>
            <person name="Matrosova V.Y."/>
            <person name="Grichenko O.E."/>
            <person name="Gostincar C."/>
            <person name="Volpe R.P."/>
            <person name="Klimenkova P."/>
            <person name="Gaidamakova E.K."/>
            <person name="Zhou C.E."/>
            <person name="Stewart B.J."/>
            <person name="Lyman M.G."/>
            <person name="Malfatti S.A."/>
            <person name="Rubinfeld B."/>
            <person name="Courtot M."/>
            <person name="Singh J."/>
            <person name="Dalgard C.L."/>
            <person name="Hamilton T."/>
            <person name="Frey K.G."/>
            <person name="Gunde-Cimerman N."/>
            <person name="Dugan L."/>
            <person name="Daly M.J."/>
        </authorList>
    </citation>
    <scope>NUCLEOTIDE SEQUENCE [LARGE SCALE GENOMIC DNA]</scope>
    <source>
        <strain evidence="5 6">MD1149</strain>
    </source>
</reference>
<dbReference type="PANTHER" id="PTHR45994">
    <property type="entry name" value="FI21225P1"/>
    <property type="match status" value="1"/>
</dbReference>
<organism evidence="5 6">
    <name type="scientific">Rhodotorula taiwanensis</name>
    <dbReference type="NCBI Taxonomy" id="741276"/>
    <lineage>
        <taxon>Eukaryota</taxon>
        <taxon>Fungi</taxon>
        <taxon>Dikarya</taxon>
        <taxon>Basidiomycota</taxon>
        <taxon>Pucciniomycotina</taxon>
        <taxon>Microbotryomycetes</taxon>
        <taxon>Sporidiobolales</taxon>
        <taxon>Sporidiobolaceae</taxon>
        <taxon>Rhodotorula</taxon>
    </lineage>
</organism>
<dbReference type="GO" id="GO:0051879">
    <property type="term" value="F:Hsp90 protein binding"/>
    <property type="evidence" value="ECO:0007669"/>
    <property type="project" value="TreeGrafter"/>
</dbReference>
<keyword evidence="6" id="KW-1185">Reference proteome</keyword>
<dbReference type="InterPro" id="IPR016024">
    <property type="entry name" value="ARM-type_fold"/>
</dbReference>
<dbReference type="EMBL" id="PJQD01000029">
    <property type="protein sequence ID" value="POY74025.1"/>
    <property type="molecule type" value="Genomic_DNA"/>
</dbReference>
<keyword evidence="2" id="KW-0963">Cytoplasm</keyword>
<name>A0A2S5BB68_9BASI</name>
<dbReference type="InterPro" id="IPR024660">
    <property type="entry name" value="UCS_central_dom"/>
</dbReference>
<dbReference type="GO" id="GO:0005737">
    <property type="term" value="C:cytoplasm"/>
    <property type="evidence" value="ECO:0007669"/>
    <property type="project" value="UniProtKB-SubCell"/>
</dbReference>